<keyword evidence="2" id="KW-1185">Reference proteome</keyword>
<reference evidence="1" key="1">
    <citation type="submission" date="2013-05" db="EMBL/GenBank/DDBJ databases">
        <authorList>
            <person name="Harkins D.M."/>
            <person name="Durkin A.S."/>
            <person name="Brinkac L.M."/>
            <person name="Haft D.H."/>
            <person name="Selengut J.D."/>
            <person name="Sanka R."/>
            <person name="DePew J."/>
            <person name="Purushe J."/>
            <person name="Hartskeerl R.A."/>
            <person name="Ahmed A."/>
            <person name="van der Linden H."/>
            <person name="Goris M.G.A."/>
            <person name="Vinetz J.M."/>
            <person name="Sutton G.G."/>
            <person name="Nierman W.C."/>
            <person name="Fouts D.E."/>
        </authorList>
    </citation>
    <scope>NUCLEOTIDE SEQUENCE [LARGE SCALE GENOMIC DNA]</scope>
    <source>
        <strain evidence="1">5399</strain>
    </source>
</reference>
<gene>
    <name evidence="1" type="ORF">LEP1GSC050_3189</name>
</gene>
<evidence type="ECO:0000313" key="1">
    <source>
        <dbReference type="EMBL" id="EQA44315.1"/>
    </source>
</evidence>
<organism evidence="1 2">
    <name type="scientific">Leptospira broomii serovar Hurstbridge str. 5399</name>
    <dbReference type="NCBI Taxonomy" id="1049789"/>
    <lineage>
        <taxon>Bacteria</taxon>
        <taxon>Pseudomonadati</taxon>
        <taxon>Spirochaetota</taxon>
        <taxon>Spirochaetia</taxon>
        <taxon>Leptospirales</taxon>
        <taxon>Leptospiraceae</taxon>
        <taxon>Leptospira</taxon>
    </lineage>
</organism>
<name>T0EZJ2_9LEPT</name>
<proteinExistence type="predicted"/>
<evidence type="ECO:0000313" key="2">
    <source>
        <dbReference type="Proteomes" id="UP000015454"/>
    </source>
</evidence>
<dbReference type="Proteomes" id="UP000015454">
    <property type="component" value="Unassembled WGS sequence"/>
</dbReference>
<sequence>MRGRRACVKEFRFQKKGKGFFLNLALTRKNYVLQSGS</sequence>
<dbReference type="AlphaFoldDB" id="T0EZJ2"/>
<comment type="caution">
    <text evidence="1">The sequence shown here is derived from an EMBL/GenBank/DDBJ whole genome shotgun (WGS) entry which is preliminary data.</text>
</comment>
<dbReference type="STRING" id="1049789.LEP1GSC050_3189"/>
<accession>T0EZJ2</accession>
<dbReference type="EMBL" id="AHMO02000008">
    <property type="protein sequence ID" value="EQA44315.1"/>
    <property type="molecule type" value="Genomic_DNA"/>
</dbReference>
<protein>
    <submittedName>
        <fullName evidence="1">Uncharacterized protein</fullName>
    </submittedName>
</protein>